<organism evidence="2 3">
    <name type="scientific">Prorocentrum cordatum</name>
    <dbReference type="NCBI Taxonomy" id="2364126"/>
    <lineage>
        <taxon>Eukaryota</taxon>
        <taxon>Sar</taxon>
        <taxon>Alveolata</taxon>
        <taxon>Dinophyceae</taxon>
        <taxon>Prorocentrales</taxon>
        <taxon>Prorocentraceae</taxon>
        <taxon>Prorocentrum</taxon>
    </lineage>
</organism>
<evidence type="ECO:0000313" key="2">
    <source>
        <dbReference type="EMBL" id="CAK0889614.1"/>
    </source>
</evidence>
<dbReference type="SUPFAM" id="SSF56349">
    <property type="entry name" value="DNA breaking-rejoining enzymes"/>
    <property type="match status" value="1"/>
</dbReference>
<accession>A0ABN9WSD1</accession>
<name>A0ABN9WSD1_9DINO</name>
<protein>
    <recommendedName>
        <fullName evidence="4">RNA-directed RNA polymerase</fullName>
    </recommendedName>
</protein>
<evidence type="ECO:0000256" key="1">
    <source>
        <dbReference type="ARBA" id="ARBA00023172"/>
    </source>
</evidence>
<sequence length="1325" mass="145238">DRILLCECQSSECEAELEVTPSPMETAGRRAWYALAPDLDVYPHILSEGQRLRAASAAYGAEWEPTALEVREALEAVRPGCLALQGGEKPSRRIKGKASWRSTPAAAAATSPAEELYPGLLVGSGPLPANDGLSWHVVAGENPTELRQAVRHQDFGKVGIATRGADSMPAKAADPSSPGPELETDARVLDIKTRPDSSRHRHFTEAARLASTTEWAEWPIMGPRTAGPHPRQDQHPRARHTKWVHACRLEATDEGVRDHHLAMRMAELGLSFDRLNLGELASCELLMRKAQMAEWRHRDRLAAVQGGDLMEESYLHLGTGETRGLAMVAPRWAELQKKIQQQAAELRKIQEKGAGKDQAAGRGAAGQQRSLDFTQSIVEQAGPPPCSPAAAHQELCGHQPGYATEPEQPAQYQREILSLPGPGARCDPSDVLRGLEHDQWVHWERHLLRRTPAPDKEIKLHNDRNLMADRRRYAQFILGLHTSGLVRVGAKRSATVGVFCAWKSGRERLRLIFDKRRVNARFHDPDHSQLPSAAAWAALRTNPSSSLSMAQADVDNAFYRVKLPDKMDEHFSSPSVHLSSLRQLAEGLLETTVLRSGIDAGPLIMDRHAPLQVRTSSTQPGVYVDNVCIVGGDGDRRVADCTKVVSELERVGLKCKGAMEPEDLQTFTGITFERRSGRVGISPGRMWKIRLAPLFVADRRSATGAYVLARVAGHRRLRLWSRVELELRQAAALLVFAFSDSKRPNSPFAYASDASRGQSGSGGGHGVVGQTWADELVERTASSAEAWRYSVLDAIGARERALGFDPVEGTKVGRRQARAGSTSFEGVARSSIGDFNDWGVLFHGEFQRDEDIAVLEGRAAGRTARSARALRAAPLPLCRGFGRGAAGLGDALHDDPYPLGGLAGLLGGALRLAWAKARRSAHRGADERAQAEGLTVLQSLKVGNASRVYFEKEYLDFLTRARSRGLSILGLASIDSTFSQYLDFPFWEGYNHHKGDKAFAALKHFNPGLGLTAAALERTAAGLRGFRKLARGSTRAPMARELLFAAAGVALHRGWRNFAIALAPSWDTMVRLPSEIVQMTLATLVAPAPRSGRAAWSLLLFPEEYHQVSKTLGCDEGVAPSDSMSVALGVDLARLKRGRPDGKPLWDFDARVFNAKFRTVFDKLGHKDCHPYQVRHGGASYRAAVLGEKLADIQAMLRHQSDNSTKRYARHVRYFAEVGKLSPEVARDIDARLGDLLRGGAAEVLTDAAVRRHWRAALRAALSGSRRHQVYLDLFSGTGKVASWLERKSDYAVLRIDVAAHPAFDLSRRVCGAIVIGWLRSRVVR</sequence>
<dbReference type="Gene3D" id="1.10.443.10">
    <property type="entry name" value="Intergrase catalytic core"/>
    <property type="match status" value="1"/>
</dbReference>
<dbReference type="InterPro" id="IPR011010">
    <property type="entry name" value="DNA_brk_join_enz"/>
</dbReference>
<reference evidence="2" key="1">
    <citation type="submission" date="2023-10" db="EMBL/GenBank/DDBJ databases">
        <authorList>
            <person name="Chen Y."/>
            <person name="Shah S."/>
            <person name="Dougan E. K."/>
            <person name="Thang M."/>
            <person name="Chan C."/>
        </authorList>
    </citation>
    <scope>NUCLEOTIDE SEQUENCE [LARGE SCALE GENOMIC DNA]</scope>
</reference>
<dbReference type="SUPFAM" id="SSF56672">
    <property type="entry name" value="DNA/RNA polymerases"/>
    <property type="match status" value="1"/>
</dbReference>
<feature type="non-terminal residue" evidence="2">
    <location>
        <position position="1325"/>
    </location>
</feature>
<gene>
    <name evidence="2" type="ORF">PCOR1329_LOCUS70105</name>
</gene>
<evidence type="ECO:0000313" key="3">
    <source>
        <dbReference type="Proteomes" id="UP001189429"/>
    </source>
</evidence>
<keyword evidence="1" id="KW-0233">DNA recombination</keyword>
<dbReference type="EMBL" id="CAUYUJ010019240">
    <property type="protein sequence ID" value="CAK0889614.1"/>
    <property type="molecule type" value="Genomic_DNA"/>
</dbReference>
<proteinExistence type="predicted"/>
<dbReference type="InterPro" id="IPR013762">
    <property type="entry name" value="Integrase-like_cat_sf"/>
</dbReference>
<evidence type="ECO:0008006" key="4">
    <source>
        <dbReference type="Google" id="ProtNLM"/>
    </source>
</evidence>
<keyword evidence="3" id="KW-1185">Reference proteome</keyword>
<dbReference type="InterPro" id="IPR043502">
    <property type="entry name" value="DNA/RNA_pol_sf"/>
</dbReference>
<comment type="caution">
    <text evidence="2">The sequence shown here is derived from an EMBL/GenBank/DDBJ whole genome shotgun (WGS) entry which is preliminary data.</text>
</comment>
<feature type="non-terminal residue" evidence="2">
    <location>
        <position position="1"/>
    </location>
</feature>
<dbReference type="Proteomes" id="UP001189429">
    <property type="component" value="Unassembled WGS sequence"/>
</dbReference>